<evidence type="ECO:0000256" key="9">
    <source>
        <dbReference type="SAM" id="Phobius"/>
    </source>
</evidence>
<keyword evidence="6 9" id="KW-1133">Transmembrane helix</keyword>
<reference evidence="12" key="1">
    <citation type="journal article" date="2017" name="Genome Biol.">
        <title>Comparative genomics reveals high biological diversity and specific adaptations in the industrially and medically important fungal genus Aspergillus.</title>
        <authorList>
            <person name="de Vries R.P."/>
            <person name="Riley R."/>
            <person name="Wiebenga A."/>
            <person name="Aguilar-Osorio G."/>
            <person name="Amillis S."/>
            <person name="Uchima C.A."/>
            <person name="Anderluh G."/>
            <person name="Asadollahi M."/>
            <person name="Askin M."/>
            <person name="Barry K."/>
            <person name="Battaglia E."/>
            <person name="Bayram O."/>
            <person name="Benocci T."/>
            <person name="Braus-Stromeyer S.A."/>
            <person name="Caldana C."/>
            <person name="Canovas D."/>
            <person name="Cerqueira G.C."/>
            <person name="Chen F."/>
            <person name="Chen W."/>
            <person name="Choi C."/>
            <person name="Clum A."/>
            <person name="Dos Santos R.A."/>
            <person name="Damasio A.R."/>
            <person name="Diallinas G."/>
            <person name="Emri T."/>
            <person name="Fekete E."/>
            <person name="Flipphi M."/>
            <person name="Freyberg S."/>
            <person name="Gallo A."/>
            <person name="Gournas C."/>
            <person name="Habgood R."/>
            <person name="Hainaut M."/>
            <person name="Harispe M.L."/>
            <person name="Henrissat B."/>
            <person name="Hilden K.S."/>
            <person name="Hope R."/>
            <person name="Hossain A."/>
            <person name="Karabika E."/>
            <person name="Karaffa L."/>
            <person name="Karanyi Z."/>
            <person name="Krasevec N."/>
            <person name="Kuo A."/>
            <person name="Kusch H."/>
            <person name="LaButti K."/>
            <person name="Lagendijk E.L."/>
            <person name="Lapidus A."/>
            <person name="Levasseur A."/>
            <person name="Lindquist E."/>
            <person name="Lipzen A."/>
            <person name="Logrieco A.F."/>
            <person name="MacCabe A."/>
            <person name="Maekelae M.R."/>
            <person name="Malavazi I."/>
            <person name="Melin P."/>
            <person name="Meyer V."/>
            <person name="Mielnichuk N."/>
            <person name="Miskei M."/>
            <person name="Molnar A.P."/>
            <person name="Mule G."/>
            <person name="Ngan C.Y."/>
            <person name="Orejas M."/>
            <person name="Orosz E."/>
            <person name="Ouedraogo J.P."/>
            <person name="Overkamp K.M."/>
            <person name="Park H.-S."/>
            <person name="Perrone G."/>
            <person name="Piumi F."/>
            <person name="Punt P.J."/>
            <person name="Ram A.F."/>
            <person name="Ramon A."/>
            <person name="Rauscher S."/>
            <person name="Record E."/>
            <person name="Riano-Pachon D.M."/>
            <person name="Robert V."/>
            <person name="Roehrig J."/>
            <person name="Ruller R."/>
            <person name="Salamov A."/>
            <person name="Salih N.S."/>
            <person name="Samson R.A."/>
            <person name="Sandor E."/>
            <person name="Sanguinetti M."/>
            <person name="Schuetze T."/>
            <person name="Sepcic K."/>
            <person name="Shelest E."/>
            <person name="Sherlock G."/>
            <person name="Sophianopoulou V."/>
            <person name="Squina F.M."/>
            <person name="Sun H."/>
            <person name="Susca A."/>
            <person name="Todd R.B."/>
            <person name="Tsang A."/>
            <person name="Unkles S.E."/>
            <person name="van de Wiele N."/>
            <person name="van Rossen-Uffink D."/>
            <person name="Oliveira J.V."/>
            <person name="Vesth T.C."/>
            <person name="Visser J."/>
            <person name="Yu J.-H."/>
            <person name="Zhou M."/>
            <person name="Andersen M.R."/>
            <person name="Archer D.B."/>
            <person name="Baker S.E."/>
            <person name="Benoit I."/>
            <person name="Brakhage A.A."/>
            <person name="Braus G.H."/>
            <person name="Fischer R."/>
            <person name="Frisvad J.C."/>
            <person name="Goldman G.H."/>
            <person name="Houbraken J."/>
            <person name="Oakley B."/>
            <person name="Pocsi I."/>
            <person name="Scazzocchio C."/>
            <person name="Seiboth B."/>
            <person name="vanKuyk P.A."/>
            <person name="Wortman J."/>
            <person name="Dyer P.S."/>
            <person name="Grigoriev I.V."/>
        </authorList>
    </citation>
    <scope>NUCLEOTIDE SEQUENCE [LARGE SCALE GENOMIC DNA]</scope>
    <source>
        <strain evidence="12">CBS 516.65</strain>
    </source>
</reference>
<gene>
    <name evidence="11" type="ORF">ASPGLDRAFT_145212</name>
</gene>
<evidence type="ECO:0000256" key="3">
    <source>
        <dbReference type="ARBA" id="ARBA00022692"/>
    </source>
</evidence>
<dbReference type="PANTHER" id="PTHR15549:SF27">
    <property type="entry name" value="CHITIN-BINDING TYPE-1 DOMAIN-CONTAINING PROTEIN"/>
    <property type="match status" value="1"/>
</dbReference>
<evidence type="ECO:0000256" key="2">
    <source>
        <dbReference type="ARBA" id="ARBA00022553"/>
    </source>
</evidence>
<proteinExistence type="predicted"/>
<dbReference type="PANTHER" id="PTHR15549">
    <property type="entry name" value="PAIRED IMMUNOGLOBULIN-LIKE TYPE 2 RECEPTOR"/>
    <property type="match status" value="1"/>
</dbReference>
<evidence type="ECO:0000256" key="8">
    <source>
        <dbReference type="SAM" id="MobiDB-lite"/>
    </source>
</evidence>
<evidence type="ECO:0000256" key="1">
    <source>
        <dbReference type="ARBA" id="ARBA00004167"/>
    </source>
</evidence>
<comment type="subcellular location">
    <subcellularLocation>
        <location evidence="1">Membrane</location>
        <topology evidence="1">Single-pass membrane protein</topology>
    </subcellularLocation>
</comment>
<protein>
    <recommendedName>
        <fullName evidence="10">Epidermal growth factor receptor-like transmembrane-juxtamembrane segment domain-containing protein</fullName>
    </recommendedName>
</protein>
<dbReference type="GO" id="GO:0071944">
    <property type="term" value="C:cell periphery"/>
    <property type="evidence" value="ECO:0007669"/>
    <property type="project" value="UniProtKB-ARBA"/>
</dbReference>
<organism evidence="11 12">
    <name type="scientific">Aspergillus glaucus CBS 516.65</name>
    <dbReference type="NCBI Taxonomy" id="1160497"/>
    <lineage>
        <taxon>Eukaryota</taxon>
        <taxon>Fungi</taxon>
        <taxon>Dikarya</taxon>
        <taxon>Ascomycota</taxon>
        <taxon>Pezizomycotina</taxon>
        <taxon>Eurotiomycetes</taxon>
        <taxon>Eurotiomycetidae</taxon>
        <taxon>Eurotiales</taxon>
        <taxon>Aspergillaceae</taxon>
        <taxon>Aspergillus</taxon>
        <taxon>Aspergillus subgen. Aspergillus</taxon>
    </lineage>
</organism>
<feature type="compositionally biased region" description="Low complexity" evidence="8">
    <location>
        <begin position="134"/>
        <end position="144"/>
    </location>
</feature>
<evidence type="ECO:0000313" key="11">
    <source>
        <dbReference type="EMBL" id="OJJ86648.1"/>
    </source>
</evidence>
<feature type="region of interest" description="Disordered" evidence="8">
    <location>
        <begin position="192"/>
        <end position="225"/>
    </location>
</feature>
<dbReference type="GeneID" id="34458105"/>
<feature type="non-terminal residue" evidence="11">
    <location>
        <position position="225"/>
    </location>
</feature>
<dbReference type="EMBL" id="KV878892">
    <property type="protein sequence ID" value="OJJ86648.1"/>
    <property type="molecule type" value="Genomic_DNA"/>
</dbReference>
<dbReference type="STRING" id="1160497.A0A1L9VRT3"/>
<dbReference type="OrthoDB" id="4779287at2759"/>
<keyword evidence="2" id="KW-0597">Phosphoprotein</keyword>
<keyword evidence="7 9" id="KW-0472">Membrane</keyword>
<accession>A0A1L9VRT3</accession>
<evidence type="ECO:0000256" key="4">
    <source>
        <dbReference type="ARBA" id="ARBA00022741"/>
    </source>
</evidence>
<evidence type="ECO:0000313" key="12">
    <source>
        <dbReference type="Proteomes" id="UP000184300"/>
    </source>
</evidence>
<evidence type="ECO:0000256" key="6">
    <source>
        <dbReference type="ARBA" id="ARBA00022989"/>
    </source>
</evidence>
<evidence type="ECO:0000256" key="5">
    <source>
        <dbReference type="ARBA" id="ARBA00022840"/>
    </source>
</evidence>
<feature type="transmembrane region" description="Helical" evidence="9">
    <location>
        <begin position="161"/>
        <end position="183"/>
    </location>
</feature>
<sequence length="225" mass="24007">MPDLDPPYGFALRKNSPCLENEVSANETWSGIQPCCPEDTTFTNSSVCCPDEEDCTEDIINPPHCADESWDLFNNTRDDGFFCCLSGTKGFYHSDKLAVGCIDDSDAPTNSDYQFLSTYSTGAAATSTTVLTATSSTSTATATSEPEYDESTSPSTSNTGAIAGGVVGGVAGLAIILALLWCFMRRRSQKQASQEETPITKGPVTQPHLVQSSDIPSELHGQSYV</sequence>
<dbReference type="VEuPathDB" id="FungiDB:ASPGLDRAFT_145212"/>
<evidence type="ECO:0000259" key="10">
    <source>
        <dbReference type="Pfam" id="PF21314"/>
    </source>
</evidence>
<dbReference type="InterPro" id="IPR051694">
    <property type="entry name" value="Immunoregulatory_rcpt-like"/>
</dbReference>
<dbReference type="GO" id="GO:0016020">
    <property type="term" value="C:membrane"/>
    <property type="evidence" value="ECO:0007669"/>
    <property type="project" value="UniProtKB-SubCell"/>
</dbReference>
<keyword evidence="3 9" id="KW-0812">Transmembrane</keyword>
<dbReference type="InterPro" id="IPR049328">
    <property type="entry name" value="TM_ErbB1"/>
</dbReference>
<dbReference type="Proteomes" id="UP000184300">
    <property type="component" value="Unassembled WGS sequence"/>
</dbReference>
<name>A0A1L9VRT3_ASPGL</name>
<feature type="region of interest" description="Disordered" evidence="8">
    <location>
        <begin position="134"/>
        <end position="156"/>
    </location>
</feature>
<feature type="domain" description="Epidermal growth factor receptor-like transmembrane-juxtamembrane segment" evidence="10">
    <location>
        <begin position="162"/>
        <end position="190"/>
    </location>
</feature>
<dbReference type="RefSeq" id="XP_022403337.1">
    <property type="nucleotide sequence ID" value="XM_022541844.1"/>
</dbReference>
<keyword evidence="4" id="KW-0547">Nucleotide-binding</keyword>
<dbReference type="AlphaFoldDB" id="A0A1L9VRT3"/>
<dbReference type="Pfam" id="PF21314">
    <property type="entry name" value="TM_ErbB1"/>
    <property type="match status" value="1"/>
</dbReference>
<evidence type="ECO:0000256" key="7">
    <source>
        <dbReference type="ARBA" id="ARBA00023136"/>
    </source>
</evidence>
<keyword evidence="5" id="KW-0067">ATP-binding</keyword>
<keyword evidence="12" id="KW-1185">Reference proteome</keyword>
<dbReference type="GO" id="GO:0005524">
    <property type="term" value="F:ATP binding"/>
    <property type="evidence" value="ECO:0007669"/>
    <property type="project" value="UniProtKB-KW"/>
</dbReference>